<accession>A0ACD5YUY9</accession>
<reference evidence="1" key="1">
    <citation type="submission" date="2021-05" db="EMBL/GenBank/DDBJ databases">
        <authorList>
            <person name="Scholz U."/>
            <person name="Mascher M."/>
            <person name="Fiebig A."/>
        </authorList>
    </citation>
    <scope>NUCLEOTIDE SEQUENCE [LARGE SCALE GENOMIC DNA]</scope>
</reference>
<protein>
    <submittedName>
        <fullName evidence="1">Uncharacterized protein</fullName>
    </submittedName>
</protein>
<name>A0ACD5YUY9_AVESA</name>
<proteinExistence type="predicted"/>
<keyword evidence="2" id="KW-1185">Reference proteome</keyword>
<evidence type="ECO:0000313" key="1">
    <source>
        <dbReference type="EnsemblPlants" id="AVESA.00010b.r2.6AG1042170.1.CDS"/>
    </source>
</evidence>
<organism evidence="1 2">
    <name type="scientific">Avena sativa</name>
    <name type="common">Oat</name>
    <dbReference type="NCBI Taxonomy" id="4498"/>
    <lineage>
        <taxon>Eukaryota</taxon>
        <taxon>Viridiplantae</taxon>
        <taxon>Streptophyta</taxon>
        <taxon>Embryophyta</taxon>
        <taxon>Tracheophyta</taxon>
        <taxon>Spermatophyta</taxon>
        <taxon>Magnoliopsida</taxon>
        <taxon>Liliopsida</taxon>
        <taxon>Poales</taxon>
        <taxon>Poaceae</taxon>
        <taxon>BOP clade</taxon>
        <taxon>Pooideae</taxon>
        <taxon>Poodae</taxon>
        <taxon>Poeae</taxon>
        <taxon>Poeae Chloroplast Group 1 (Aveneae type)</taxon>
        <taxon>Aveninae</taxon>
        <taxon>Avena</taxon>
    </lineage>
</organism>
<dbReference type="Proteomes" id="UP001732700">
    <property type="component" value="Chromosome 6A"/>
</dbReference>
<reference evidence="1" key="2">
    <citation type="submission" date="2025-09" db="UniProtKB">
        <authorList>
            <consortium name="EnsemblPlants"/>
        </authorList>
    </citation>
    <scope>IDENTIFICATION</scope>
</reference>
<evidence type="ECO:0000313" key="2">
    <source>
        <dbReference type="Proteomes" id="UP001732700"/>
    </source>
</evidence>
<sequence>MRIRRRPQAQAPIPSPPLRHPSDPSTAPSQPPPPPSPQPHWLSQEVEVDAGEKSKSGELHRPNADLGDEPSRQPQPQPQGNNVVGGRSSQNTPGGAQRQGAADGHRSIENGHRDWPLISAGEERLVNGSMPVTPPTAAVHGKQGIKSDGPKRRRSPAVLLEGSRCSRVNGRGWRCSQPTLVGYSLCEHHLGKGRQQSRSAANSDSGGGRSAGGTKLGRTEPASSSKSTAAMALVTVTAVPMPPTEPANAAAHLRSIHGTVQ</sequence>
<dbReference type="EnsemblPlants" id="AVESA.00010b.r2.6AG1042170.1">
    <property type="protein sequence ID" value="AVESA.00010b.r2.6AG1042170.1.CDS"/>
    <property type="gene ID" value="AVESA.00010b.r2.6AG1042170"/>
</dbReference>